<feature type="transmembrane region" description="Helical" evidence="2">
    <location>
        <begin position="36"/>
        <end position="56"/>
    </location>
</feature>
<dbReference type="EMBL" id="WNWS01000291">
    <property type="protein sequence ID" value="KAE9971687.1"/>
    <property type="molecule type" value="Genomic_DNA"/>
</dbReference>
<feature type="transmembrane region" description="Helical" evidence="2">
    <location>
        <begin position="133"/>
        <end position="154"/>
    </location>
</feature>
<feature type="compositionally biased region" description="Polar residues" evidence="1">
    <location>
        <begin position="275"/>
        <end position="284"/>
    </location>
</feature>
<protein>
    <submittedName>
        <fullName evidence="4">Uncharacterized protein</fullName>
    </submittedName>
</protein>
<dbReference type="Proteomes" id="UP000490939">
    <property type="component" value="Unassembled WGS sequence"/>
</dbReference>
<evidence type="ECO:0000256" key="2">
    <source>
        <dbReference type="SAM" id="Phobius"/>
    </source>
</evidence>
<evidence type="ECO:0000313" key="6">
    <source>
        <dbReference type="Proteomes" id="UP000490939"/>
    </source>
</evidence>
<proteinExistence type="predicted"/>
<comment type="caution">
    <text evidence="4">The sequence shown here is derived from an EMBL/GenBank/DDBJ whole genome shotgun (WGS) entry which is preliminary data.</text>
</comment>
<feature type="compositionally biased region" description="Basic and acidic residues" evidence="1">
    <location>
        <begin position="333"/>
        <end position="342"/>
    </location>
</feature>
<reference evidence="4 6" key="1">
    <citation type="submission" date="2019-07" db="EMBL/GenBank/DDBJ databases">
        <title>Venturia inaequalis Genome Resource.</title>
        <authorList>
            <person name="Lichtner F.J."/>
        </authorList>
    </citation>
    <scope>NUCLEOTIDE SEQUENCE [LARGE SCALE GENOMIC DNA]</scope>
    <source>
        <strain evidence="3 5">120213</strain>
        <strain evidence="4 6">DMI_063113</strain>
    </source>
</reference>
<keyword evidence="2" id="KW-0812">Transmembrane</keyword>
<name>A0A8H3VPW0_VENIN</name>
<dbReference type="Proteomes" id="UP000447873">
    <property type="component" value="Unassembled WGS sequence"/>
</dbReference>
<feature type="region of interest" description="Disordered" evidence="1">
    <location>
        <begin position="239"/>
        <end position="348"/>
    </location>
</feature>
<keyword evidence="2" id="KW-1133">Transmembrane helix</keyword>
<dbReference type="AlphaFoldDB" id="A0A8H3VPW0"/>
<evidence type="ECO:0000313" key="5">
    <source>
        <dbReference type="Proteomes" id="UP000447873"/>
    </source>
</evidence>
<feature type="transmembrane region" description="Helical" evidence="2">
    <location>
        <begin position="101"/>
        <end position="121"/>
    </location>
</feature>
<evidence type="ECO:0000313" key="3">
    <source>
        <dbReference type="EMBL" id="KAE9971687.1"/>
    </source>
</evidence>
<evidence type="ECO:0000313" key="4">
    <source>
        <dbReference type="EMBL" id="KAE9992825.1"/>
    </source>
</evidence>
<feature type="transmembrane region" description="Helical" evidence="2">
    <location>
        <begin position="68"/>
        <end position="89"/>
    </location>
</feature>
<keyword evidence="6" id="KW-1185">Reference proteome</keyword>
<organism evidence="4 6">
    <name type="scientific">Venturia inaequalis</name>
    <name type="common">Apple scab fungus</name>
    <dbReference type="NCBI Taxonomy" id="5025"/>
    <lineage>
        <taxon>Eukaryota</taxon>
        <taxon>Fungi</taxon>
        <taxon>Dikarya</taxon>
        <taxon>Ascomycota</taxon>
        <taxon>Pezizomycotina</taxon>
        <taxon>Dothideomycetes</taxon>
        <taxon>Pleosporomycetidae</taxon>
        <taxon>Venturiales</taxon>
        <taxon>Venturiaceae</taxon>
        <taxon>Venturia</taxon>
    </lineage>
</organism>
<feature type="compositionally biased region" description="Basic and acidic residues" evidence="1">
    <location>
        <begin position="239"/>
        <end position="248"/>
    </location>
</feature>
<sequence length="348" mass="38793">MNRLSSNAPWGSSAHTYNRLGDLNYDKENVSWCWRLIGQIASWMILGGYLILPSTFDGNAQIRFSKGVLYTIIVALLTGGYSLTALLWFACPSILFRVEAIFIPIFSVSLFGFLATIYAFASSSRYSFSHASAPVTLALTVVSAILYGSLALFARRKISKLTRPVPDSNPYHYSPNRNSYQNTPPTGPWQEPAFYENFIQNMHPTARKPNSFDGASLMNILPPTEDEMVNRQMEALLHKPDVGADPRASRSTFTLQWPQAEEEENNRPGNRRTRTSSVGTNGTFLSPGHTRSARSRSESSRSAPWAQIARVMGSERGKNGKPDGSQPGHQRAKSREERRVEIELNTLP</sequence>
<gene>
    <name evidence="4" type="ORF">EG327_007594</name>
    <name evidence="3" type="ORF">EG328_005461</name>
</gene>
<keyword evidence="2" id="KW-0472">Membrane</keyword>
<accession>A0A8H3VPW0</accession>
<evidence type="ECO:0000256" key="1">
    <source>
        <dbReference type="SAM" id="MobiDB-lite"/>
    </source>
</evidence>
<dbReference type="EMBL" id="WNWR01000046">
    <property type="protein sequence ID" value="KAE9992825.1"/>
    <property type="molecule type" value="Genomic_DNA"/>
</dbReference>